<evidence type="ECO:0000313" key="2">
    <source>
        <dbReference type="Proteomes" id="UP000708208"/>
    </source>
</evidence>
<feature type="non-terminal residue" evidence="1">
    <location>
        <position position="1"/>
    </location>
</feature>
<gene>
    <name evidence="1" type="ORF">AFUS01_LOCUS6846</name>
</gene>
<dbReference type="AlphaFoldDB" id="A0A8J2JG80"/>
<sequence>LVVVTTEFEADNVWWVESKRLTMATLARLLPLPTNNVRDREDERALAKPS</sequence>
<keyword evidence="2" id="KW-1185">Reference proteome</keyword>
<organism evidence="1 2">
    <name type="scientific">Allacma fusca</name>
    <dbReference type="NCBI Taxonomy" id="39272"/>
    <lineage>
        <taxon>Eukaryota</taxon>
        <taxon>Metazoa</taxon>
        <taxon>Ecdysozoa</taxon>
        <taxon>Arthropoda</taxon>
        <taxon>Hexapoda</taxon>
        <taxon>Collembola</taxon>
        <taxon>Symphypleona</taxon>
        <taxon>Sminthuridae</taxon>
        <taxon>Allacma</taxon>
    </lineage>
</organism>
<proteinExistence type="predicted"/>
<comment type="caution">
    <text evidence="1">The sequence shown here is derived from an EMBL/GenBank/DDBJ whole genome shotgun (WGS) entry which is preliminary data.</text>
</comment>
<protein>
    <submittedName>
        <fullName evidence="1">Uncharacterized protein</fullName>
    </submittedName>
</protein>
<dbReference type="Proteomes" id="UP000708208">
    <property type="component" value="Unassembled WGS sequence"/>
</dbReference>
<dbReference type="EMBL" id="CAJVCH010045383">
    <property type="protein sequence ID" value="CAG7717387.1"/>
    <property type="molecule type" value="Genomic_DNA"/>
</dbReference>
<reference evidence="1" key="1">
    <citation type="submission" date="2021-06" db="EMBL/GenBank/DDBJ databases">
        <authorList>
            <person name="Hodson N. C."/>
            <person name="Mongue J. A."/>
            <person name="Jaron S. K."/>
        </authorList>
    </citation>
    <scope>NUCLEOTIDE SEQUENCE</scope>
</reference>
<name>A0A8J2JG80_9HEXA</name>
<accession>A0A8J2JG80</accession>
<feature type="non-terminal residue" evidence="1">
    <location>
        <position position="50"/>
    </location>
</feature>
<evidence type="ECO:0000313" key="1">
    <source>
        <dbReference type="EMBL" id="CAG7717387.1"/>
    </source>
</evidence>